<dbReference type="Proteomes" id="UP001589585">
    <property type="component" value="Unassembled WGS sequence"/>
</dbReference>
<feature type="signal peptide" evidence="1">
    <location>
        <begin position="1"/>
        <end position="23"/>
    </location>
</feature>
<keyword evidence="1" id="KW-0732">Signal</keyword>
<keyword evidence="3" id="KW-1185">Reference proteome</keyword>
<evidence type="ECO:0000313" key="3">
    <source>
        <dbReference type="Proteomes" id="UP001589585"/>
    </source>
</evidence>
<accession>A0ABV5F7R0</accession>
<dbReference type="RefSeq" id="WP_379859685.1">
    <property type="nucleotide sequence ID" value="NZ_JBHMFC010000007.1"/>
</dbReference>
<name>A0ABV5F7R0_9FLAO</name>
<sequence>MMPKHLLSILTLCFALITFQCEGDDANKTQEVEQAELKSLKSKIETLINTSICDKSTTCKYIAFGSKPCGGPWRYLLYTTSIDEEKLKTLIELYNTKEAAFNTKWGIVSDCAFLEPPVNITCENNICVPSY</sequence>
<feature type="chain" id="PRO_5045454791" evidence="1">
    <location>
        <begin position="24"/>
        <end position="131"/>
    </location>
</feature>
<proteinExistence type="predicted"/>
<comment type="caution">
    <text evidence="2">The sequence shown here is derived from an EMBL/GenBank/DDBJ whole genome shotgun (WGS) entry which is preliminary data.</text>
</comment>
<protein>
    <submittedName>
        <fullName evidence="2">Uncharacterized protein</fullName>
    </submittedName>
</protein>
<reference evidence="2 3" key="1">
    <citation type="submission" date="2024-09" db="EMBL/GenBank/DDBJ databases">
        <authorList>
            <person name="Sun Q."/>
            <person name="Mori K."/>
        </authorList>
    </citation>
    <scope>NUCLEOTIDE SEQUENCE [LARGE SCALE GENOMIC DNA]</scope>
    <source>
        <strain evidence="2 3">CECT 8622</strain>
    </source>
</reference>
<organism evidence="2 3">
    <name type="scientific">Mariniflexile ostreae</name>
    <dbReference type="NCBI Taxonomy" id="1520892"/>
    <lineage>
        <taxon>Bacteria</taxon>
        <taxon>Pseudomonadati</taxon>
        <taxon>Bacteroidota</taxon>
        <taxon>Flavobacteriia</taxon>
        <taxon>Flavobacteriales</taxon>
        <taxon>Flavobacteriaceae</taxon>
        <taxon>Mariniflexile</taxon>
    </lineage>
</organism>
<gene>
    <name evidence="2" type="ORF">ACFFU9_01960</name>
</gene>
<dbReference type="EMBL" id="JBHMFC010000007">
    <property type="protein sequence ID" value="MFB9055496.1"/>
    <property type="molecule type" value="Genomic_DNA"/>
</dbReference>
<evidence type="ECO:0000313" key="2">
    <source>
        <dbReference type="EMBL" id="MFB9055496.1"/>
    </source>
</evidence>
<evidence type="ECO:0000256" key="1">
    <source>
        <dbReference type="SAM" id="SignalP"/>
    </source>
</evidence>